<evidence type="ECO:0000313" key="2">
    <source>
        <dbReference type="Proteomes" id="UP000048926"/>
    </source>
</evidence>
<gene>
    <name evidence="1" type="ORF">LAL4801_05664</name>
</gene>
<organism evidence="1 2">
    <name type="scientific">Roseibium aggregatum</name>
    <dbReference type="NCBI Taxonomy" id="187304"/>
    <lineage>
        <taxon>Bacteria</taxon>
        <taxon>Pseudomonadati</taxon>
        <taxon>Pseudomonadota</taxon>
        <taxon>Alphaproteobacteria</taxon>
        <taxon>Hyphomicrobiales</taxon>
        <taxon>Stappiaceae</taxon>
        <taxon>Roseibium</taxon>
    </lineage>
</organism>
<dbReference type="SUPFAM" id="SSF53850">
    <property type="entry name" value="Periplasmic binding protein-like II"/>
    <property type="match status" value="1"/>
</dbReference>
<evidence type="ECO:0000313" key="1">
    <source>
        <dbReference type="EMBL" id="CTQ47202.1"/>
    </source>
</evidence>
<dbReference type="PANTHER" id="PTHR35841:SF1">
    <property type="entry name" value="PHOSPHONATES-BINDING PERIPLASMIC PROTEIN"/>
    <property type="match status" value="1"/>
</dbReference>
<sequence length="263" mass="28459">MYDWPEVRHATRDLESALQGALCRVLGLSEGDIRPWQDGQDLVEAWTDPDLLLSQTCGYPLTHALANKVRLVGAPHYDAEGCDGPRYCSQLIVKHDSSHQNLEGLRGHRAVFNGSDSQSGMNTFRHAVAQLDTEGAFFSDVIVSGSHLASLKAVAEGKADIASIDSVCWALVCREIPELAAQVRPLGRTASAPGLPLITSRRFSDAEHALISDAVAEVLSAPETQQSRERLGIHGFSKLSSDDYAVILKMEAEAAERGYPVLA</sequence>
<keyword evidence="2" id="KW-1185">Reference proteome</keyword>
<proteinExistence type="predicted"/>
<dbReference type="AlphaFoldDB" id="A0A0M6YAU8"/>
<protein>
    <submittedName>
        <fullName evidence="1">Phosphate/phosphite/phosphonate ABC transporters, periplasmic binding protein</fullName>
    </submittedName>
</protein>
<dbReference type="Proteomes" id="UP000048926">
    <property type="component" value="Unassembled WGS sequence"/>
</dbReference>
<dbReference type="OrthoDB" id="7353682at2"/>
<dbReference type="PANTHER" id="PTHR35841">
    <property type="entry name" value="PHOSPHONATES-BINDING PERIPLASMIC PROTEIN"/>
    <property type="match status" value="1"/>
</dbReference>
<dbReference type="STRING" id="187304.B0E33_16720"/>
<reference evidence="2" key="1">
    <citation type="submission" date="2015-07" db="EMBL/GenBank/DDBJ databases">
        <authorList>
            <person name="Rodrigo-Torres Lidia"/>
            <person name="Arahal R.David."/>
        </authorList>
    </citation>
    <scope>NUCLEOTIDE SEQUENCE [LARGE SCALE GENOMIC DNA]</scope>
    <source>
        <strain evidence="2">CECT 4801</strain>
    </source>
</reference>
<dbReference type="Pfam" id="PF12974">
    <property type="entry name" value="Phosphonate-bd"/>
    <property type="match status" value="1"/>
</dbReference>
<dbReference type="EMBL" id="CXST01000005">
    <property type="protein sequence ID" value="CTQ47202.1"/>
    <property type="molecule type" value="Genomic_DNA"/>
</dbReference>
<name>A0A0M6YAU8_9HYPH</name>
<dbReference type="Gene3D" id="3.40.190.10">
    <property type="entry name" value="Periplasmic binding protein-like II"/>
    <property type="match status" value="1"/>
</dbReference>
<accession>A0A0M6YAU8</accession>